<evidence type="ECO:0000313" key="2">
    <source>
        <dbReference type="Proteomes" id="UP001359559"/>
    </source>
</evidence>
<dbReference type="Proteomes" id="UP001359559">
    <property type="component" value="Unassembled WGS sequence"/>
</dbReference>
<dbReference type="AlphaFoldDB" id="A0AAN9P485"/>
<keyword evidence="2" id="KW-1185">Reference proteome</keyword>
<name>A0AAN9P485_CLITE</name>
<evidence type="ECO:0000313" key="1">
    <source>
        <dbReference type="EMBL" id="KAK7285065.1"/>
    </source>
</evidence>
<proteinExistence type="predicted"/>
<dbReference type="EMBL" id="JAYKXN010000005">
    <property type="protein sequence ID" value="KAK7285065.1"/>
    <property type="molecule type" value="Genomic_DNA"/>
</dbReference>
<gene>
    <name evidence="1" type="ORF">RJT34_19823</name>
</gene>
<reference evidence="1 2" key="1">
    <citation type="submission" date="2024-01" db="EMBL/GenBank/DDBJ databases">
        <title>The genomes of 5 underutilized Papilionoideae crops provide insights into root nodulation and disease resistance.</title>
        <authorList>
            <person name="Yuan L."/>
        </authorList>
    </citation>
    <scope>NUCLEOTIDE SEQUENCE [LARGE SCALE GENOMIC DNA]</scope>
    <source>
        <strain evidence="1">LY-2023</strain>
        <tissue evidence="1">Leaf</tissue>
    </source>
</reference>
<accession>A0AAN9P485</accession>
<protein>
    <submittedName>
        <fullName evidence="1">Uncharacterized protein</fullName>
    </submittedName>
</protein>
<comment type="caution">
    <text evidence="1">The sequence shown here is derived from an EMBL/GenBank/DDBJ whole genome shotgun (WGS) entry which is preliminary data.</text>
</comment>
<sequence length="73" mass="8403">MLQLLTCVFEGVWWRGRVAMKGFNPSKMSNSIRTMPLKPSKMKRVPKRVWLSFQKSMGVLVGGNHTSSRFCTR</sequence>
<organism evidence="1 2">
    <name type="scientific">Clitoria ternatea</name>
    <name type="common">Butterfly pea</name>
    <dbReference type="NCBI Taxonomy" id="43366"/>
    <lineage>
        <taxon>Eukaryota</taxon>
        <taxon>Viridiplantae</taxon>
        <taxon>Streptophyta</taxon>
        <taxon>Embryophyta</taxon>
        <taxon>Tracheophyta</taxon>
        <taxon>Spermatophyta</taxon>
        <taxon>Magnoliopsida</taxon>
        <taxon>eudicotyledons</taxon>
        <taxon>Gunneridae</taxon>
        <taxon>Pentapetalae</taxon>
        <taxon>rosids</taxon>
        <taxon>fabids</taxon>
        <taxon>Fabales</taxon>
        <taxon>Fabaceae</taxon>
        <taxon>Papilionoideae</taxon>
        <taxon>50 kb inversion clade</taxon>
        <taxon>NPAAA clade</taxon>
        <taxon>indigoferoid/millettioid clade</taxon>
        <taxon>Phaseoleae</taxon>
        <taxon>Clitoria</taxon>
    </lineage>
</organism>